<evidence type="ECO:0000256" key="1">
    <source>
        <dbReference type="SAM" id="MobiDB-lite"/>
    </source>
</evidence>
<dbReference type="PANTHER" id="PTHR36027">
    <property type="entry name" value="MEIOSIS-SPECIFIC PROTEIN ASY3"/>
    <property type="match status" value="1"/>
</dbReference>
<feature type="compositionally biased region" description="Basic residues" evidence="1">
    <location>
        <begin position="308"/>
        <end position="322"/>
    </location>
</feature>
<feature type="compositionally biased region" description="Basic and acidic residues" evidence="1">
    <location>
        <begin position="274"/>
        <end position="286"/>
    </location>
</feature>
<feature type="region of interest" description="Disordered" evidence="1">
    <location>
        <begin position="616"/>
        <end position="637"/>
    </location>
</feature>
<protein>
    <recommendedName>
        <fullName evidence="2">Meiosis-specific protein ASY3-like coiled-coil domain-containing protein</fullName>
    </recommendedName>
</protein>
<dbReference type="PANTHER" id="PTHR36027:SF1">
    <property type="entry name" value="MEIOSIS-SPECIFIC PROTEIN ASY3"/>
    <property type="match status" value="1"/>
</dbReference>
<feature type="domain" description="Meiosis-specific protein ASY3-like coiled-coil" evidence="2">
    <location>
        <begin position="123"/>
        <end position="800"/>
    </location>
</feature>
<feature type="domain" description="Meiosis-specific protein ASY3-like coiled-coil" evidence="2">
    <location>
        <begin position="15"/>
        <end position="65"/>
    </location>
</feature>
<accession>A0ABD1LQ99</accession>
<feature type="compositionally biased region" description="Polar residues" evidence="1">
    <location>
        <begin position="483"/>
        <end position="500"/>
    </location>
</feature>
<dbReference type="InterPro" id="IPR037731">
    <property type="entry name" value="ASY3-like"/>
</dbReference>
<dbReference type="Proteomes" id="UP001603857">
    <property type="component" value="Unassembled WGS sequence"/>
</dbReference>
<feature type="region of interest" description="Disordered" evidence="1">
    <location>
        <begin position="483"/>
        <end position="520"/>
    </location>
</feature>
<reference evidence="3 4" key="1">
    <citation type="submission" date="2024-08" db="EMBL/GenBank/DDBJ databases">
        <title>Insights into the chromosomal genome structure of Flemingia macrophylla.</title>
        <authorList>
            <person name="Ding Y."/>
            <person name="Zhao Y."/>
            <person name="Bi W."/>
            <person name="Wu M."/>
            <person name="Zhao G."/>
            <person name="Gong Y."/>
            <person name="Li W."/>
            <person name="Zhang P."/>
        </authorList>
    </citation>
    <scope>NUCLEOTIDE SEQUENCE [LARGE SCALE GENOMIC DNA]</scope>
    <source>
        <strain evidence="3">DYQJB</strain>
        <tissue evidence="3">Leaf</tissue>
    </source>
</reference>
<name>A0ABD1LQ99_9FABA</name>
<organism evidence="3 4">
    <name type="scientific">Flemingia macrophylla</name>
    <dbReference type="NCBI Taxonomy" id="520843"/>
    <lineage>
        <taxon>Eukaryota</taxon>
        <taxon>Viridiplantae</taxon>
        <taxon>Streptophyta</taxon>
        <taxon>Embryophyta</taxon>
        <taxon>Tracheophyta</taxon>
        <taxon>Spermatophyta</taxon>
        <taxon>Magnoliopsida</taxon>
        <taxon>eudicotyledons</taxon>
        <taxon>Gunneridae</taxon>
        <taxon>Pentapetalae</taxon>
        <taxon>rosids</taxon>
        <taxon>fabids</taxon>
        <taxon>Fabales</taxon>
        <taxon>Fabaceae</taxon>
        <taxon>Papilionoideae</taxon>
        <taxon>50 kb inversion clade</taxon>
        <taxon>NPAAA clade</taxon>
        <taxon>indigoferoid/millettioid clade</taxon>
        <taxon>Phaseoleae</taxon>
        <taxon>Flemingia</taxon>
    </lineage>
</organism>
<feature type="compositionally biased region" description="Polar residues" evidence="1">
    <location>
        <begin position="624"/>
        <end position="633"/>
    </location>
</feature>
<keyword evidence="4" id="KW-1185">Reference proteome</keyword>
<feature type="compositionally biased region" description="Basic and acidic residues" evidence="1">
    <location>
        <begin position="222"/>
        <end position="233"/>
    </location>
</feature>
<dbReference type="Pfam" id="PF20435">
    <property type="entry name" value="ASY3-like"/>
    <property type="match status" value="2"/>
</dbReference>
<dbReference type="EMBL" id="JBGMDY010000008">
    <property type="protein sequence ID" value="KAL2325704.1"/>
    <property type="molecule type" value="Genomic_DNA"/>
</dbReference>
<sequence length="856" mass="96114">MDIEARQVLHDEQTSDCKSFGSNIRPSSQTRKISIGILADLKGSTRSVAAKGDGAVVPYTERVISDVGNCPGEKRADEGVTPSFNINAEREISNVGNLPGEKRADEGLTPFFNIKQTGGPREVKCSWTSKSFYQKTPSFETILQANQASCLLVPPGGPDESNGVECAAGKHSVQLFSHQTSIFPPHNYKKFDADAARLKGRKDGTTEKVKEFTFTTAQQVFESDKTDPEEKINRTGNRTENLRMKLCQILGTTSSPKSRHSESHAGNMDEEYLPLEKHLNRKENKSAKTMQNSDTIETDSENPDHTLKRPITRSLSRKRASSKKQPEKHKGGPSSRNTEKHGEKSIFSFEEKWIGRQDAFPNDDFLKKKSQRKDSKIRQHKVCLTENDSTDKLHQDTLKTDPPLHDGTTFSLGNIAGGFMGCLPEHQTKCPQTEKINQEKEFYQPPMVNTDQHGELEVSENGNQQQYRSNSVIRNVAAESQNDFPSPTFQFKTPILSFSPNSPPKTGRKASDVSPVSTEGTFSMGSIHSLRTIQALEPDFNELGKQMQPSDMEELKGFISRKDKSSESEKKEQGGSSDSSFEERNFQRYHEGSRVGHASERKSFALHPIKRLCKHEGSKFNDRSPASLSSKGTGDSDWIDEASEQNRDGFARAVELLALELGKLQSKIKSITSQKSSEILKSVAEEIHLQLQNVHSQIQTDMGKLTNLSKSKRKLQETKFEDQQNQLRLIYNRFKQEVSRHLQDCRSTVEDLEADQTDIKRSVEKQRVAHKKLLSQVEEAVQVQLDEAQRKITVTQEAKGEGENSTIEAGCSYVLERRNTELICFLLIPCKLDFTRSSTGIIKDFYVHNIMPLLLL</sequence>
<proteinExistence type="predicted"/>
<feature type="compositionally biased region" description="Basic and acidic residues" evidence="1">
    <location>
        <begin position="559"/>
        <end position="573"/>
    </location>
</feature>
<dbReference type="AlphaFoldDB" id="A0ABD1LQ99"/>
<feature type="region of interest" description="Disordered" evidence="1">
    <location>
        <begin position="220"/>
        <end position="344"/>
    </location>
</feature>
<comment type="caution">
    <text evidence="3">The sequence shown here is derived from an EMBL/GenBank/DDBJ whole genome shotgun (WGS) entry which is preliminary data.</text>
</comment>
<gene>
    <name evidence="3" type="ORF">Fmac_024762</name>
</gene>
<evidence type="ECO:0000259" key="2">
    <source>
        <dbReference type="Pfam" id="PF20435"/>
    </source>
</evidence>
<evidence type="ECO:0000313" key="3">
    <source>
        <dbReference type="EMBL" id="KAL2325704.1"/>
    </source>
</evidence>
<evidence type="ECO:0000313" key="4">
    <source>
        <dbReference type="Proteomes" id="UP001603857"/>
    </source>
</evidence>
<dbReference type="InterPro" id="IPR046845">
    <property type="entry name" value="ASY3-like_CC"/>
</dbReference>
<feature type="region of interest" description="Disordered" evidence="1">
    <location>
        <begin position="559"/>
        <end position="583"/>
    </location>
</feature>